<evidence type="ECO:0000313" key="1">
    <source>
        <dbReference type="EMBL" id="DAD67825.1"/>
    </source>
</evidence>
<name>A0A8S5LD48_9CAUD</name>
<accession>A0A8S5LD48</accession>
<organism evidence="1">
    <name type="scientific">Siphoviridae sp. ctMS01</name>
    <dbReference type="NCBI Taxonomy" id="2823574"/>
    <lineage>
        <taxon>Viruses</taxon>
        <taxon>Duplodnaviria</taxon>
        <taxon>Heunggongvirae</taxon>
        <taxon>Uroviricota</taxon>
        <taxon>Caudoviricetes</taxon>
    </lineage>
</organism>
<sequence>MDTKEFTKEFLEELEDFFERCGFRNWEFKMSYDNILTAQISGVSISWKIGQTKETITYDDVKLDFKEYGERNHKLLELYNEYKYFYHCYFKGVKRSQPQYSDLKFEVVFDDREVGQDFLYAILGNLNWDLKDENAEKDNFEVLKKLFAEFEISPQVVLKYKDNKEETYYECPDYISVSRFK</sequence>
<protein>
    <submittedName>
        <fullName evidence="1">Uncharacterized protein</fullName>
    </submittedName>
</protein>
<dbReference type="EMBL" id="BK014687">
    <property type="protein sequence ID" value="DAD67825.1"/>
    <property type="molecule type" value="Genomic_DNA"/>
</dbReference>
<proteinExistence type="predicted"/>
<reference evidence="1" key="1">
    <citation type="journal article" date="2021" name="Proc. Natl. Acad. Sci. U.S.A.">
        <title>A Catalog of Tens of Thousands of Viruses from Human Metagenomes Reveals Hidden Associations with Chronic Diseases.</title>
        <authorList>
            <person name="Tisza M.J."/>
            <person name="Buck C.B."/>
        </authorList>
    </citation>
    <scope>NUCLEOTIDE SEQUENCE</scope>
    <source>
        <strain evidence="1">CtMS01</strain>
    </source>
</reference>